<evidence type="ECO:0000313" key="4">
    <source>
        <dbReference type="Proteomes" id="UP001595945"/>
    </source>
</evidence>
<evidence type="ECO:0000256" key="1">
    <source>
        <dbReference type="SAM" id="Phobius"/>
    </source>
</evidence>
<comment type="caution">
    <text evidence="3">The sequence shown here is derived from an EMBL/GenBank/DDBJ whole genome shotgun (WGS) entry which is preliminary data.</text>
</comment>
<gene>
    <name evidence="3" type="ORF">ACFO9K_06775</name>
</gene>
<feature type="domain" description="DUF8173" evidence="2">
    <location>
        <begin position="3"/>
        <end position="116"/>
    </location>
</feature>
<proteinExistence type="predicted"/>
<dbReference type="EMBL" id="JBHSHT010000001">
    <property type="protein sequence ID" value="MFC4823961.1"/>
    <property type="molecule type" value="Genomic_DNA"/>
</dbReference>
<feature type="transmembrane region" description="Helical" evidence="1">
    <location>
        <begin position="43"/>
        <end position="63"/>
    </location>
</feature>
<sequence length="119" mass="12026">MSQLRVDPIGSFFWGLLTAIGVPIALALLAVTIIGLVVAIPGFILLAIVGLVGSAVSVVWVGSLALGDEEVGGKAVVVGALLLAVPASISVLGDLVTTLVGFFGTGVVARRLYAAWQDD</sequence>
<evidence type="ECO:0000259" key="2">
    <source>
        <dbReference type="Pfam" id="PF26514"/>
    </source>
</evidence>
<feature type="transmembrane region" description="Helical" evidence="1">
    <location>
        <begin position="12"/>
        <end position="36"/>
    </location>
</feature>
<keyword evidence="4" id="KW-1185">Reference proteome</keyword>
<accession>A0ABD5PZP9</accession>
<name>A0ABD5PZP9_9EURY</name>
<dbReference type="AlphaFoldDB" id="A0ABD5PZP9"/>
<reference evidence="3 4" key="1">
    <citation type="journal article" date="2019" name="Int. J. Syst. Evol. Microbiol.">
        <title>The Global Catalogue of Microorganisms (GCM) 10K type strain sequencing project: providing services to taxonomists for standard genome sequencing and annotation.</title>
        <authorList>
            <consortium name="The Broad Institute Genomics Platform"/>
            <consortium name="The Broad Institute Genome Sequencing Center for Infectious Disease"/>
            <person name="Wu L."/>
            <person name="Ma J."/>
        </authorList>
    </citation>
    <scope>NUCLEOTIDE SEQUENCE [LARGE SCALE GENOMIC DNA]</scope>
    <source>
        <strain evidence="3 4">XZYJ18</strain>
    </source>
</reference>
<keyword evidence="1" id="KW-0472">Membrane</keyword>
<keyword evidence="1" id="KW-1133">Transmembrane helix</keyword>
<dbReference type="RefSeq" id="WP_254270176.1">
    <property type="nucleotide sequence ID" value="NZ_CP100401.1"/>
</dbReference>
<dbReference type="InterPro" id="IPR058486">
    <property type="entry name" value="DUF8173"/>
</dbReference>
<protein>
    <recommendedName>
        <fullName evidence="2">DUF8173 domain-containing protein</fullName>
    </recommendedName>
</protein>
<dbReference type="GeneID" id="73047220"/>
<organism evidence="3 4">
    <name type="scientific">Halorussus aquaticus</name>
    <dbReference type="NCBI Taxonomy" id="2953748"/>
    <lineage>
        <taxon>Archaea</taxon>
        <taxon>Methanobacteriati</taxon>
        <taxon>Methanobacteriota</taxon>
        <taxon>Stenosarchaea group</taxon>
        <taxon>Halobacteria</taxon>
        <taxon>Halobacteriales</taxon>
        <taxon>Haladaptataceae</taxon>
        <taxon>Halorussus</taxon>
    </lineage>
</organism>
<keyword evidence="1" id="KW-0812">Transmembrane</keyword>
<dbReference type="Proteomes" id="UP001595945">
    <property type="component" value="Unassembled WGS sequence"/>
</dbReference>
<evidence type="ECO:0000313" key="3">
    <source>
        <dbReference type="EMBL" id="MFC4823961.1"/>
    </source>
</evidence>
<dbReference type="Pfam" id="PF26514">
    <property type="entry name" value="DUF8173"/>
    <property type="match status" value="1"/>
</dbReference>
<feature type="transmembrane region" description="Helical" evidence="1">
    <location>
        <begin position="75"/>
        <end position="103"/>
    </location>
</feature>